<sequence>MDEKEARKIQNTYHTSWKRYQLHKEEVIHLEDELEIVDHWLPGMPEFEEMIVELRQRDYRLALDNLECLVVQRLLELTKLGMNGIGTSTIVNEILFNRLAGYKLHEKIGKALRARAGAIRKALTEYNKCAAELTPPRPELSWNDIVEMVSLADFDLLRNARQDI</sequence>
<organism evidence="1 2">
    <name type="scientific">Grifola frondosa</name>
    <name type="common">Maitake</name>
    <name type="synonym">Polyporus frondosus</name>
    <dbReference type="NCBI Taxonomy" id="5627"/>
    <lineage>
        <taxon>Eukaryota</taxon>
        <taxon>Fungi</taxon>
        <taxon>Dikarya</taxon>
        <taxon>Basidiomycota</taxon>
        <taxon>Agaricomycotina</taxon>
        <taxon>Agaricomycetes</taxon>
        <taxon>Polyporales</taxon>
        <taxon>Grifolaceae</taxon>
        <taxon>Grifola</taxon>
    </lineage>
</organism>
<accession>A0A1C7LYA1</accession>
<reference evidence="1 2" key="1">
    <citation type="submission" date="2016-03" db="EMBL/GenBank/DDBJ databases">
        <title>Whole genome sequencing of Grifola frondosa 9006-11.</title>
        <authorList>
            <person name="Min B."/>
            <person name="Park H."/>
            <person name="Kim J.-G."/>
            <person name="Cho H."/>
            <person name="Oh Y.-L."/>
            <person name="Kong W.-S."/>
            <person name="Choi I.-G."/>
        </authorList>
    </citation>
    <scope>NUCLEOTIDE SEQUENCE [LARGE SCALE GENOMIC DNA]</scope>
    <source>
        <strain evidence="1 2">9006-11</strain>
    </source>
</reference>
<evidence type="ECO:0000313" key="2">
    <source>
        <dbReference type="Proteomes" id="UP000092993"/>
    </source>
</evidence>
<protein>
    <submittedName>
        <fullName evidence="1">Uncharacterized protein</fullName>
    </submittedName>
</protein>
<dbReference type="EMBL" id="LUGG01000015">
    <property type="protein sequence ID" value="OBZ69683.1"/>
    <property type="molecule type" value="Genomic_DNA"/>
</dbReference>
<gene>
    <name evidence="1" type="ORF">A0H81_10469</name>
</gene>
<dbReference type="Proteomes" id="UP000092993">
    <property type="component" value="Unassembled WGS sequence"/>
</dbReference>
<proteinExistence type="predicted"/>
<name>A0A1C7LYA1_GRIFR</name>
<dbReference type="OrthoDB" id="2676448at2759"/>
<dbReference type="AlphaFoldDB" id="A0A1C7LYA1"/>
<keyword evidence="2" id="KW-1185">Reference proteome</keyword>
<evidence type="ECO:0000313" key="1">
    <source>
        <dbReference type="EMBL" id="OBZ69683.1"/>
    </source>
</evidence>
<comment type="caution">
    <text evidence="1">The sequence shown here is derived from an EMBL/GenBank/DDBJ whole genome shotgun (WGS) entry which is preliminary data.</text>
</comment>